<gene>
    <name evidence="2" type="ORF">DdX_06754</name>
</gene>
<proteinExistence type="predicted"/>
<keyword evidence="3" id="KW-1185">Reference proteome</keyword>
<accession>A0AAD4N558</accession>
<keyword evidence="1" id="KW-0472">Membrane</keyword>
<dbReference type="EMBL" id="JAKKPZ010000008">
    <property type="protein sequence ID" value="KAI1718332.1"/>
    <property type="molecule type" value="Genomic_DNA"/>
</dbReference>
<feature type="transmembrane region" description="Helical" evidence="1">
    <location>
        <begin position="212"/>
        <end position="230"/>
    </location>
</feature>
<keyword evidence="1" id="KW-0812">Transmembrane</keyword>
<evidence type="ECO:0000256" key="1">
    <source>
        <dbReference type="SAM" id="Phobius"/>
    </source>
</evidence>
<dbReference type="Proteomes" id="UP001201812">
    <property type="component" value="Unassembled WGS sequence"/>
</dbReference>
<sequence>MYFPNEVQLDVLKFLPYENAKNMLMVRKYWVLPLAILIREQRIAMLSEILRLYESHRALENLRFQYMQQYLVTKNRIERAGSDFALQITVRERNVQPGQWPLENVQLLNEYMQSLQTLQPDFDAASLELLRIKMKMEALVDKRNRLNAILGRDAEKTVNDRITELEEQKNRRRERIDQLGTISLRISFISVVFYTLLMMLQVMISMDWLSDFFLPTSRVCLYYFVFYQFLKLCIDYRKYSHKCKIGLIDKEIDNINNIFAA</sequence>
<reference evidence="2" key="1">
    <citation type="submission" date="2022-01" db="EMBL/GenBank/DDBJ databases">
        <title>Genome Sequence Resource for Two Populations of Ditylenchus destructor, the Migratory Endoparasitic Phytonematode.</title>
        <authorList>
            <person name="Zhang H."/>
            <person name="Lin R."/>
            <person name="Xie B."/>
        </authorList>
    </citation>
    <scope>NUCLEOTIDE SEQUENCE</scope>
    <source>
        <strain evidence="2">BazhouSP</strain>
    </source>
</reference>
<evidence type="ECO:0000313" key="2">
    <source>
        <dbReference type="EMBL" id="KAI1718332.1"/>
    </source>
</evidence>
<dbReference type="AlphaFoldDB" id="A0AAD4N558"/>
<feature type="transmembrane region" description="Helical" evidence="1">
    <location>
        <begin position="179"/>
        <end position="200"/>
    </location>
</feature>
<name>A0AAD4N558_9BILA</name>
<organism evidence="2 3">
    <name type="scientific">Ditylenchus destructor</name>
    <dbReference type="NCBI Taxonomy" id="166010"/>
    <lineage>
        <taxon>Eukaryota</taxon>
        <taxon>Metazoa</taxon>
        <taxon>Ecdysozoa</taxon>
        <taxon>Nematoda</taxon>
        <taxon>Chromadorea</taxon>
        <taxon>Rhabditida</taxon>
        <taxon>Tylenchina</taxon>
        <taxon>Tylenchomorpha</taxon>
        <taxon>Sphaerularioidea</taxon>
        <taxon>Anguinidae</taxon>
        <taxon>Anguininae</taxon>
        <taxon>Ditylenchus</taxon>
    </lineage>
</organism>
<comment type="caution">
    <text evidence="2">The sequence shown here is derived from an EMBL/GenBank/DDBJ whole genome shotgun (WGS) entry which is preliminary data.</text>
</comment>
<evidence type="ECO:0000313" key="3">
    <source>
        <dbReference type="Proteomes" id="UP001201812"/>
    </source>
</evidence>
<keyword evidence="1" id="KW-1133">Transmembrane helix</keyword>
<protein>
    <submittedName>
        <fullName evidence="2">Uncharacterized protein</fullName>
    </submittedName>
</protein>